<dbReference type="PANTHER" id="PTHR43386:SF1">
    <property type="entry name" value="D,D-DIPEPTIDE TRANSPORT SYSTEM PERMEASE PROTEIN DDPC-RELATED"/>
    <property type="match status" value="1"/>
</dbReference>
<evidence type="ECO:0000256" key="3">
    <source>
        <dbReference type="ARBA" id="ARBA00022475"/>
    </source>
</evidence>
<feature type="transmembrane region" description="Helical" evidence="7">
    <location>
        <begin position="110"/>
        <end position="135"/>
    </location>
</feature>
<feature type="transmembrane region" description="Helical" evidence="7">
    <location>
        <begin position="147"/>
        <end position="166"/>
    </location>
</feature>
<name>A0ABQ2YNZ6_9ACTN</name>
<feature type="transmembrane region" description="Helical" evidence="7">
    <location>
        <begin position="229"/>
        <end position="254"/>
    </location>
</feature>
<evidence type="ECO:0000256" key="5">
    <source>
        <dbReference type="ARBA" id="ARBA00022989"/>
    </source>
</evidence>
<organism evidence="10 11">
    <name type="scientific">Streptomyces hiroshimensis</name>
    <dbReference type="NCBI Taxonomy" id="66424"/>
    <lineage>
        <taxon>Bacteria</taxon>
        <taxon>Bacillati</taxon>
        <taxon>Actinomycetota</taxon>
        <taxon>Actinomycetes</taxon>
        <taxon>Kitasatosporales</taxon>
        <taxon>Streptomycetaceae</taxon>
        <taxon>Streptomyces</taxon>
    </lineage>
</organism>
<comment type="similarity">
    <text evidence="7">Belongs to the binding-protein-dependent transport system permease family.</text>
</comment>
<reference evidence="11" key="1">
    <citation type="journal article" date="2019" name="Int. J. Syst. Evol. Microbiol.">
        <title>The Global Catalogue of Microorganisms (GCM) 10K type strain sequencing project: providing services to taxonomists for standard genome sequencing and annotation.</title>
        <authorList>
            <consortium name="The Broad Institute Genomics Platform"/>
            <consortium name="The Broad Institute Genome Sequencing Center for Infectious Disease"/>
            <person name="Wu L."/>
            <person name="Ma J."/>
        </authorList>
    </citation>
    <scope>NUCLEOTIDE SEQUENCE [LARGE SCALE GENOMIC DNA]</scope>
    <source>
        <strain evidence="11">JCM 4586</strain>
    </source>
</reference>
<dbReference type="SUPFAM" id="SSF161098">
    <property type="entry name" value="MetI-like"/>
    <property type="match status" value="1"/>
</dbReference>
<dbReference type="InterPro" id="IPR025966">
    <property type="entry name" value="OppC_N"/>
</dbReference>
<evidence type="ECO:0000259" key="9">
    <source>
        <dbReference type="PROSITE" id="PS50928"/>
    </source>
</evidence>
<dbReference type="Gene3D" id="1.10.3720.10">
    <property type="entry name" value="MetI-like"/>
    <property type="match status" value="1"/>
</dbReference>
<feature type="transmembrane region" description="Helical" evidence="7">
    <location>
        <begin position="279"/>
        <end position="300"/>
    </location>
</feature>
<dbReference type="PROSITE" id="PS50928">
    <property type="entry name" value="ABC_TM1"/>
    <property type="match status" value="1"/>
</dbReference>
<dbReference type="InterPro" id="IPR035906">
    <property type="entry name" value="MetI-like_sf"/>
</dbReference>
<feature type="transmembrane region" description="Helical" evidence="7">
    <location>
        <begin position="47"/>
        <end position="69"/>
    </location>
</feature>
<keyword evidence="6 7" id="KW-0472">Membrane</keyword>
<evidence type="ECO:0000256" key="8">
    <source>
        <dbReference type="SAM" id="MobiDB-lite"/>
    </source>
</evidence>
<keyword evidence="2 7" id="KW-0813">Transport</keyword>
<sequence>MTELTKSDQGPDAATAQSAVANNTAEPAPARITQWGEIRHRFMANRLAVVGLVLVALLFAIAAAAPLIATHDPYAQDLTNTLADPSGDHWFGTDALGRDQFSRIIYGSRIAVVVGLASIFLACLIGCVLGALSGYFGKAIDSAIMRVADIFFAFPLLIGAIVIILVMGRGVLPVIISLGVFSWATVARLLRSSILSVREMDYVTAARALGAGTSRIILRHIMPNSIAAVMSYVSFSVGTAVVAEASLSFLGIGVSPEVPEWGNMISSARDFLGVKDFLWAYPSAAIVLTVLGFVFVGDGLRDALDPKLR</sequence>
<evidence type="ECO:0000256" key="4">
    <source>
        <dbReference type="ARBA" id="ARBA00022692"/>
    </source>
</evidence>
<gene>
    <name evidence="10" type="ORF">GCM10010324_39710</name>
</gene>
<evidence type="ECO:0000256" key="7">
    <source>
        <dbReference type="RuleBase" id="RU363032"/>
    </source>
</evidence>
<proteinExistence type="inferred from homology"/>
<dbReference type="Pfam" id="PF00528">
    <property type="entry name" value="BPD_transp_1"/>
    <property type="match status" value="1"/>
</dbReference>
<comment type="caution">
    <text evidence="10">The sequence shown here is derived from an EMBL/GenBank/DDBJ whole genome shotgun (WGS) entry which is preliminary data.</text>
</comment>
<dbReference type="PANTHER" id="PTHR43386">
    <property type="entry name" value="OLIGOPEPTIDE TRANSPORT SYSTEM PERMEASE PROTEIN APPC"/>
    <property type="match status" value="1"/>
</dbReference>
<accession>A0ABQ2YNZ6</accession>
<keyword evidence="4 7" id="KW-0812">Transmembrane</keyword>
<feature type="region of interest" description="Disordered" evidence="8">
    <location>
        <begin position="1"/>
        <end position="21"/>
    </location>
</feature>
<keyword evidence="11" id="KW-1185">Reference proteome</keyword>
<evidence type="ECO:0000256" key="2">
    <source>
        <dbReference type="ARBA" id="ARBA00022448"/>
    </source>
</evidence>
<keyword evidence="3" id="KW-1003">Cell membrane</keyword>
<dbReference type="CDD" id="cd06261">
    <property type="entry name" value="TM_PBP2"/>
    <property type="match status" value="1"/>
</dbReference>
<feature type="transmembrane region" description="Helical" evidence="7">
    <location>
        <begin position="172"/>
        <end position="190"/>
    </location>
</feature>
<dbReference type="InterPro" id="IPR050366">
    <property type="entry name" value="BP-dependent_transpt_permease"/>
</dbReference>
<dbReference type="InterPro" id="IPR000515">
    <property type="entry name" value="MetI-like"/>
</dbReference>
<feature type="domain" description="ABC transmembrane type-1" evidence="9">
    <location>
        <begin position="108"/>
        <end position="299"/>
    </location>
</feature>
<protein>
    <submittedName>
        <fullName evidence="10">Peptide ABC transporter permease</fullName>
    </submittedName>
</protein>
<dbReference type="Proteomes" id="UP000659223">
    <property type="component" value="Unassembled WGS sequence"/>
</dbReference>
<evidence type="ECO:0000256" key="6">
    <source>
        <dbReference type="ARBA" id="ARBA00023136"/>
    </source>
</evidence>
<evidence type="ECO:0000313" key="11">
    <source>
        <dbReference type="Proteomes" id="UP000659223"/>
    </source>
</evidence>
<dbReference type="RefSeq" id="WP_190023051.1">
    <property type="nucleotide sequence ID" value="NZ_BMUT01000008.1"/>
</dbReference>
<dbReference type="Pfam" id="PF12911">
    <property type="entry name" value="OppC_N"/>
    <property type="match status" value="1"/>
</dbReference>
<keyword evidence="5 7" id="KW-1133">Transmembrane helix</keyword>
<evidence type="ECO:0000313" key="10">
    <source>
        <dbReference type="EMBL" id="GGX90083.1"/>
    </source>
</evidence>
<comment type="subcellular location">
    <subcellularLocation>
        <location evidence="1 7">Cell membrane</location>
        <topology evidence="1 7">Multi-pass membrane protein</topology>
    </subcellularLocation>
</comment>
<evidence type="ECO:0000256" key="1">
    <source>
        <dbReference type="ARBA" id="ARBA00004651"/>
    </source>
</evidence>
<dbReference type="EMBL" id="BMUT01000008">
    <property type="protein sequence ID" value="GGX90083.1"/>
    <property type="molecule type" value="Genomic_DNA"/>
</dbReference>